<keyword evidence="6 15" id="KW-0732">Signal</keyword>
<keyword evidence="10" id="KW-0326">Glycosidase</keyword>
<dbReference type="Pfam" id="PF00722">
    <property type="entry name" value="Glyco_hydro_16"/>
    <property type="match status" value="1"/>
</dbReference>
<dbReference type="Gene3D" id="2.60.120.200">
    <property type="match status" value="1"/>
</dbReference>
<dbReference type="FunFam" id="2.60.120.200:FF:000152">
    <property type="entry name" value="Cell wall glucanase"/>
    <property type="match status" value="1"/>
</dbReference>
<dbReference type="PANTHER" id="PTHR10963:SF68">
    <property type="entry name" value="GLYCOSIDASE CRH1-RELATED"/>
    <property type="match status" value="1"/>
</dbReference>
<dbReference type="PROSITE" id="PS51257">
    <property type="entry name" value="PROKAR_LIPOPROTEIN"/>
    <property type="match status" value="1"/>
</dbReference>
<evidence type="ECO:0000256" key="2">
    <source>
        <dbReference type="ARBA" id="ARBA00004370"/>
    </source>
</evidence>
<dbReference type="Proteomes" id="UP001244011">
    <property type="component" value="Unassembled WGS sequence"/>
</dbReference>
<dbReference type="CDD" id="cd02183">
    <property type="entry name" value="GH16_fungal_CRH1_transglycosylase"/>
    <property type="match status" value="1"/>
</dbReference>
<feature type="region of interest" description="Disordered" evidence="14">
    <location>
        <begin position="273"/>
        <end position="300"/>
    </location>
</feature>
<dbReference type="GO" id="GO:0016757">
    <property type="term" value="F:glycosyltransferase activity"/>
    <property type="evidence" value="ECO:0007669"/>
    <property type="project" value="UniProtKB-KW"/>
</dbReference>
<organism evidence="17 18">
    <name type="scientific">Phialemonium atrogriseum</name>
    <dbReference type="NCBI Taxonomy" id="1093897"/>
    <lineage>
        <taxon>Eukaryota</taxon>
        <taxon>Fungi</taxon>
        <taxon>Dikarya</taxon>
        <taxon>Ascomycota</taxon>
        <taxon>Pezizomycotina</taxon>
        <taxon>Sordariomycetes</taxon>
        <taxon>Sordariomycetidae</taxon>
        <taxon>Cephalothecales</taxon>
        <taxon>Cephalothecaceae</taxon>
        <taxon>Phialemonium</taxon>
    </lineage>
</organism>
<evidence type="ECO:0000313" key="17">
    <source>
        <dbReference type="EMBL" id="KAK1769843.1"/>
    </source>
</evidence>
<feature type="signal peptide" evidence="15">
    <location>
        <begin position="1"/>
        <end position="23"/>
    </location>
</feature>
<dbReference type="SUPFAM" id="SSF49899">
    <property type="entry name" value="Concanavalin A-like lectins/glucanases"/>
    <property type="match status" value="1"/>
</dbReference>
<evidence type="ECO:0000256" key="10">
    <source>
        <dbReference type="ARBA" id="ARBA00023295"/>
    </source>
</evidence>
<keyword evidence="4" id="KW-0328">Glycosyltransferase</keyword>
<evidence type="ECO:0000256" key="1">
    <source>
        <dbReference type="ARBA" id="ARBA00000822"/>
    </source>
</evidence>
<comment type="caution">
    <text evidence="17">The sequence shown here is derived from an EMBL/GenBank/DDBJ whole genome shotgun (WGS) entry which is preliminary data.</text>
</comment>
<comment type="similarity">
    <text evidence="12">Belongs to the glycosyl hydrolase 16 family. CRH1 subfamily.</text>
</comment>
<evidence type="ECO:0000256" key="3">
    <source>
        <dbReference type="ARBA" id="ARBA00012729"/>
    </source>
</evidence>
<dbReference type="GO" id="GO:0016020">
    <property type="term" value="C:membrane"/>
    <property type="evidence" value="ECO:0007669"/>
    <property type="project" value="UniProtKB-SubCell"/>
</dbReference>
<evidence type="ECO:0000256" key="15">
    <source>
        <dbReference type="SAM" id="SignalP"/>
    </source>
</evidence>
<evidence type="ECO:0000256" key="5">
    <source>
        <dbReference type="ARBA" id="ARBA00022679"/>
    </source>
</evidence>
<evidence type="ECO:0000256" key="8">
    <source>
        <dbReference type="ARBA" id="ARBA00023136"/>
    </source>
</evidence>
<evidence type="ECO:0000256" key="12">
    <source>
        <dbReference type="ARBA" id="ARBA00038074"/>
    </source>
</evidence>
<dbReference type="AlphaFoldDB" id="A0AAJ0FP36"/>
<accession>A0AAJ0FP36</accession>
<keyword evidence="9" id="KW-0325">Glycoprotein</keyword>
<name>A0AAJ0FP36_9PEZI</name>
<evidence type="ECO:0000256" key="7">
    <source>
        <dbReference type="ARBA" id="ARBA00022801"/>
    </source>
</evidence>
<evidence type="ECO:0000256" key="4">
    <source>
        <dbReference type="ARBA" id="ARBA00022676"/>
    </source>
</evidence>
<feature type="chain" id="PRO_5042590909" description="chitinase" evidence="15">
    <location>
        <begin position="24"/>
        <end position="377"/>
    </location>
</feature>
<gene>
    <name evidence="17" type="ORF">QBC33DRAFT_529325</name>
</gene>
<feature type="domain" description="GH16" evidence="16">
    <location>
        <begin position="14"/>
        <end position="238"/>
    </location>
</feature>
<evidence type="ECO:0000256" key="6">
    <source>
        <dbReference type="ARBA" id="ARBA00022729"/>
    </source>
</evidence>
<protein>
    <recommendedName>
        <fullName evidence="3">chitinase</fullName>
        <ecNumber evidence="3">3.2.1.14</ecNumber>
    </recommendedName>
</protein>
<keyword evidence="18" id="KW-1185">Reference proteome</keyword>
<keyword evidence="11" id="KW-0961">Cell wall biogenesis/degradation</keyword>
<evidence type="ECO:0000313" key="18">
    <source>
        <dbReference type="Proteomes" id="UP001244011"/>
    </source>
</evidence>
<comment type="function">
    <text evidence="13">Dual chitinase/transglycosylase that plays a role in cell wall architecture. Chitinase and transglycosylase activities are coupled. Required for the polysaccharide cross-linking at the septa and the cell wall. More specifically, transfers chitin to 1,6-beta-glucan in the cell wall.</text>
</comment>
<evidence type="ECO:0000256" key="14">
    <source>
        <dbReference type="SAM" id="MobiDB-lite"/>
    </source>
</evidence>
<dbReference type="RefSeq" id="XP_060286056.1">
    <property type="nucleotide sequence ID" value="XM_060427139.1"/>
</dbReference>
<feature type="compositionally biased region" description="Polar residues" evidence="14">
    <location>
        <begin position="284"/>
        <end position="295"/>
    </location>
</feature>
<keyword evidence="7 17" id="KW-0378">Hydrolase</keyword>
<dbReference type="GeneID" id="85310326"/>
<evidence type="ECO:0000259" key="16">
    <source>
        <dbReference type="PROSITE" id="PS51762"/>
    </source>
</evidence>
<evidence type="ECO:0000256" key="11">
    <source>
        <dbReference type="ARBA" id="ARBA00023316"/>
    </source>
</evidence>
<dbReference type="InterPro" id="IPR013320">
    <property type="entry name" value="ConA-like_dom_sf"/>
</dbReference>
<sequence length="377" mass="39026">MVRSRSWRAAAAAVLLMTTTVSAQTWSSCNPLYSTDCPPDAALGMSIHVDFTQGSVNSFVASGGTPKYDSAGVEFTVANPGDAPQLTSLFYIMFGRVEFTMKSAPGAGIVSSLVLQSDDLDEIDMEWLGADGAQVQTNYFGKGQTTSYNRGEFNPAANNQGGFIKYTIDWTPDRIVWSVGGTVIRTLQYNDADGQYPQTPMQVKFGSWAGGDPSNPPGTIEWAQGPTDYSKGPFTMTVQSVSITDYSTGESYKYGDTSGTWESIIANGGAVNGNPDKGGGGPTVTASAASPTGLSPTVPAGGIGRGDTATQTGWPWVKASGTAPPNAIPSGWRMTPDGKIVPINGGPGPAAGAPNLLLAASPLAVGILGAVVGCWLL</sequence>
<evidence type="ECO:0000256" key="13">
    <source>
        <dbReference type="ARBA" id="ARBA00093308"/>
    </source>
</evidence>
<dbReference type="GO" id="GO:0008843">
    <property type="term" value="F:endochitinase activity"/>
    <property type="evidence" value="ECO:0007669"/>
    <property type="project" value="UniProtKB-EC"/>
</dbReference>
<dbReference type="EMBL" id="MU839001">
    <property type="protein sequence ID" value="KAK1769843.1"/>
    <property type="molecule type" value="Genomic_DNA"/>
</dbReference>
<reference evidence="17" key="1">
    <citation type="submission" date="2023-06" db="EMBL/GenBank/DDBJ databases">
        <title>Genome-scale phylogeny and comparative genomics of the fungal order Sordariales.</title>
        <authorList>
            <consortium name="Lawrence Berkeley National Laboratory"/>
            <person name="Hensen N."/>
            <person name="Bonometti L."/>
            <person name="Westerberg I."/>
            <person name="Brannstrom I.O."/>
            <person name="Guillou S."/>
            <person name="Cros-Aarteil S."/>
            <person name="Calhoun S."/>
            <person name="Haridas S."/>
            <person name="Kuo A."/>
            <person name="Mondo S."/>
            <person name="Pangilinan J."/>
            <person name="Riley R."/>
            <person name="Labutti K."/>
            <person name="Andreopoulos B."/>
            <person name="Lipzen A."/>
            <person name="Chen C."/>
            <person name="Yanf M."/>
            <person name="Daum C."/>
            <person name="Ng V."/>
            <person name="Clum A."/>
            <person name="Steindorff A."/>
            <person name="Ohm R."/>
            <person name="Martin F."/>
            <person name="Silar P."/>
            <person name="Natvig D."/>
            <person name="Lalanne C."/>
            <person name="Gautier V."/>
            <person name="Ament-Velasquez S.L."/>
            <person name="Kruys A."/>
            <person name="Hutchinson M.I."/>
            <person name="Powell A.J."/>
            <person name="Barry K."/>
            <person name="Miller A.N."/>
            <person name="Grigoriev I.V."/>
            <person name="Debuchy R."/>
            <person name="Gladieux P."/>
            <person name="Thoren M.H."/>
            <person name="Johannesson H."/>
        </authorList>
    </citation>
    <scope>NUCLEOTIDE SEQUENCE</scope>
    <source>
        <strain evidence="17">8032-3</strain>
    </source>
</reference>
<dbReference type="InterPro" id="IPR000757">
    <property type="entry name" value="Beta-glucanase-like"/>
</dbReference>
<keyword evidence="8" id="KW-0472">Membrane</keyword>
<evidence type="ECO:0000256" key="9">
    <source>
        <dbReference type="ARBA" id="ARBA00023180"/>
    </source>
</evidence>
<keyword evidence="5" id="KW-0808">Transferase</keyword>
<dbReference type="GO" id="GO:0009277">
    <property type="term" value="C:fungal-type cell wall"/>
    <property type="evidence" value="ECO:0007669"/>
    <property type="project" value="TreeGrafter"/>
</dbReference>
<comment type="subcellular location">
    <subcellularLocation>
        <location evidence="2">Membrane</location>
    </subcellularLocation>
</comment>
<comment type="catalytic activity">
    <reaction evidence="1">
        <text>Random endo-hydrolysis of N-acetyl-beta-D-glucosaminide (1-&gt;4)-beta-linkages in chitin and chitodextrins.</text>
        <dbReference type="EC" id="3.2.1.14"/>
    </reaction>
</comment>
<proteinExistence type="inferred from homology"/>
<dbReference type="EC" id="3.2.1.14" evidence="3"/>
<dbReference type="InterPro" id="IPR050546">
    <property type="entry name" value="Glycosyl_Hydrlase_16"/>
</dbReference>
<dbReference type="PANTHER" id="PTHR10963">
    <property type="entry name" value="GLYCOSYL HYDROLASE-RELATED"/>
    <property type="match status" value="1"/>
</dbReference>
<dbReference type="GO" id="GO:0031505">
    <property type="term" value="P:fungal-type cell wall organization"/>
    <property type="evidence" value="ECO:0007669"/>
    <property type="project" value="TreeGrafter"/>
</dbReference>
<dbReference type="PROSITE" id="PS51762">
    <property type="entry name" value="GH16_2"/>
    <property type="match status" value="1"/>
</dbReference>
<dbReference type="GO" id="GO:0005975">
    <property type="term" value="P:carbohydrate metabolic process"/>
    <property type="evidence" value="ECO:0007669"/>
    <property type="project" value="InterPro"/>
</dbReference>